<dbReference type="Gene3D" id="1.10.443.10">
    <property type="entry name" value="Intergrase catalytic core"/>
    <property type="match status" value="1"/>
</dbReference>
<dbReference type="InterPro" id="IPR038488">
    <property type="entry name" value="Integrase_DNA-bd_sf"/>
</dbReference>
<dbReference type="OrthoDB" id="9775880at2"/>
<dbReference type="Pfam" id="PF13356">
    <property type="entry name" value="Arm-DNA-bind_3"/>
    <property type="match status" value="1"/>
</dbReference>
<dbReference type="InterPro" id="IPR013762">
    <property type="entry name" value="Integrase-like_cat_sf"/>
</dbReference>
<dbReference type="InterPro" id="IPR011010">
    <property type="entry name" value="DNA_brk_join_enz"/>
</dbReference>
<dbReference type="GO" id="GO:0015074">
    <property type="term" value="P:DNA integration"/>
    <property type="evidence" value="ECO:0007669"/>
    <property type="project" value="UniProtKB-KW"/>
</dbReference>
<dbReference type="Gene3D" id="1.10.150.130">
    <property type="match status" value="1"/>
</dbReference>
<dbReference type="GO" id="GO:0003677">
    <property type="term" value="F:DNA binding"/>
    <property type="evidence" value="ECO:0007669"/>
    <property type="project" value="UniProtKB-UniRule"/>
</dbReference>
<keyword evidence="3 5" id="KW-0238">DNA-binding</keyword>
<dbReference type="InterPro" id="IPR044068">
    <property type="entry name" value="CB"/>
</dbReference>
<dbReference type="InterPro" id="IPR053876">
    <property type="entry name" value="Phage_int_M"/>
</dbReference>
<dbReference type="Pfam" id="PF22022">
    <property type="entry name" value="Phage_int_M"/>
    <property type="match status" value="1"/>
</dbReference>
<evidence type="ECO:0000256" key="2">
    <source>
        <dbReference type="ARBA" id="ARBA00022908"/>
    </source>
</evidence>
<evidence type="ECO:0000256" key="5">
    <source>
        <dbReference type="PROSITE-ProRule" id="PRU01248"/>
    </source>
</evidence>
<dbReference type="AlphaFoldDB" id="A0A0K6I5W7"/>
<organism evidence="8 9">
    <name type="scientific">Thiomonas bhubaneswarensis</name>
    <dbReference type="NCBI Taxonomy" id="339866"/>
    <lineage>
        <taxon>Bacteria</taxon>
        <taxon>Pseudomonadati</taxon>
        <taxon>Pseudomonadota</taxon>
        <taxon>Betaproteobacteria</taxon>
        <taxon>Burkholderiales</taxon>
        <taxon>Thiomonas</taxon>
    </lineage>
</organism>
<gene>
    <name evidence="8" type="ORF">Ga0061069_107108</name>
</gene>
<dbReference type="InterPro" id="IPR025166">
    <property type="entry name" value="Integrase_DNA_bind_dom"/>
</dbReference>
<accession>A0A0K6I5W7</accession>
<feature type="domain" description="Core-binding (CB)" evidence="7">
    <location>
        <begin position="96"/>
        <end position="177"/>
    </location>
</feature>
<dbReference type="InterPro" id="IPR002104">
    <property type="entry name" value="Integrase_catalytic"/>
</dbReference>
<protein>
    <submittedName>
        <fullName evidence="8">Integrase</fullName>
    </submittedName>
</protein>
<evidence type="ECO:0000256" key="4">
    <source>
        <dbReference type="ARBA" id="ARBA00023172"/>
    </source>
</evidence>
<dbReference type="SUPFAM" id="SSF56349">
    <property type="entry name" value="DNA breaking-rejoining enzymes"/>
    <property type="match status" value="1"/>
</dbReference>
<dbReference type="Pfam" id="PF00589">
    <property type="entry name" value="Phage_integrase"/>
    <property type="match status" value="1"/>
</dbReference>
<dbReference type="STRING" id="339866.GCA_001418255_02147"/>
<evidence type="ECO:0000256" key="3">
    <source>
        <dbReference type="ARBA" id="ARBA00023125"/>
    </source>
</evidence>
<dbReference type="PANTHER" id="PTHR30629">
    <property type="entry name" value="PROPHAGE INTEGRASE"/>
    <property type="match status" value="1"/>
</dbReference>
<dbReference type="PROSITE" id="PS51898">
    <property type="entry name" value="TYR_RECOMBINASE"/>
    <property type="match status" value="1"/>
</dbReference>
<evidence type="ECO:0000259" key="7">
    <source>
        <dbReference type="PROSITE" id="PS51900"/>
    </source>
</evidence>
<dbReference type="EMBL" id="CYHF01000007">
    <property type="protein sequence ID" value="CUA98453.1"/>
    <property type="molecule type" value="Genomic_DNA"/>
</dbReference>
<sequence length="402" mass="44172">MATKLHILSARKVETAGPGFHSDGGNLYLRVRDSNSRAWVFRYKAAGNVREIGLGPLHTRSLAEARDVAEAMRKAVAAGTDPADVIRPQEAQAPGKTFEQCATELIEAKRPGWKNAKHAQQWGNTLRDYAFPAIGNKLPAEISLADVKAILLPMWATKTETAQRVRGRIEAVLDYAAVHGLCDGTRNPARWKGTLDKVLPAPRKVTKPEHHAAAPYQDVPRIMAALAEKTHVSALCLQFIVLTAARSGEARGARWDEFDLDAATWTIPAHRMKAARPHRVPLSAPAIEIINTMTALRRPGVDLVFPGGRDSLLSDVAVNKTLHSIAPDVTAHGFRSSFRVWCEEQTSYPRSVTEAALAHVNADRVEAAYQRSDLFERRRELMRAWADFCTGTGKIIHLVSAA</sequence>
<dbReference type="PANTHER" id="PTHR30629:SF2">
    <property type="entry name" value="PROPHAGE INTEGRASE INTS-RELATED"/>
    <property type="match status" value="1"/>
</dbReference>
<dbReference type="RefSeq" id="WP_055451007.1">
    <property type="nucleotide sequence ID" value="NZ_CYHF01000007.1"/>
</dbReference>
<feature type="domain" description="Tyr recombinase" evidence="6">
    <location>
        <begin position="209"/>
        <end position="383"/>
    </location>
</feature>
<evidence type="ECO:0000313" key="9">
    <source>
        <dbReference type="Proteomes" id="UP000183649"/>
    </source>
</evidence>
<dbReference type="CDD" id="cd00801">
    <property type="entry name" value="INT_P4_C"/>
    <property type="match status" value="1"/>
</dbReference>
<keyword evidence="2" id="KW-0229">DNA integration</keyword>
<evidence type="ECO:0000259" key="6">
    <source>
        <dbReference type="PROSITE" id="PS51898"/>
    </source>
</evidence>
<comment type="similarity">
    <text evidence="1">Belongs to the 'phage' integrase family.</text>
</comment>
<keyword evidence="4" id="KW-0233">DNA recombination</keyword>
<dbReference type="GO" id="GO:0006310">
    <property type="term" value="P:DNA recombination"/>
    <property type="evidence" value="ECO:0007669"/>
    <property type="project" value="UniProtKB-KW"/>
</dbReference>
<dbReference type="PROSITE" id="PS51900">
    <property type="entry name" value="CB"/>
    <property type="match status" value="1"/>
</dbReference>
<dbReference type="InterPro" id="IPR050808">
    <property type="entry name" value="Phage_Integrase"/>
</dbReference>
<proteinExistence type="inferred from homology"/>
<evidence type="ECO:0000313" key="8">
    <source>
        <dbReference type="EMBL" id="CUA98453.1"/>
    </source>
</evidence>
<dbReference type="InterPro" id="IPR010998">
    <property type="entry name" value="Integrase_recombinase_N"/>
</dbReference>
<dbReference type="Proteomes" id="UP000183649">
    <property type="component" value="Unassembled WGS sequence"/>
</dbReference>
<reference evidence="9" key="1">
    <citation type="submission" date="2015-08" db="EMBL/GenBank/DDBJ databases">
        <authorList>
            <person name="Varghese N."/>
        </authorList>
    </citation>
    <scope>NUCLEOTIDE SEQUENCE [LARGE SCALE GENOMIC DNA]</scope>
    <source>
        <strain evidence="9">DSM 18181</strain>
    </source>
</reference>
<dbReference type="Gene3D" id="3.30.160.390">
    <property type="entry name" value="Integrase, DNA-binding domain"/>
    <property type="match status" value="1"/>
</dbReference>
<name>A0A0K6I5W7_9BURK</name>
<keyword evidence="9" id="KW-1185">Reference proteome</keyword>
<evidence type="ECO:0000256" key="1">
    <source>
        <dbReference type="ARBA" id="ARBA00008857"/>
    </source>
</evidence>